<evidence type="ECO:0000256" key="11">
    <source>
        <dbReference type="ARBA" id="ARBA00023303"/>
    </source>
</evidence>
<dbReference type="InterPro" id="IPR036770">
    <property type="entry name" value="Ankyrin_rpt-contain_sf"/>
</dbReference>
<organism evidence="16 17">
    <name type="scientific">Mya arenaria</name>
    <name type="common">Soft-shell clam</name>
    <dbReference type="NCBI Taxonomy" id="6604"/>
    <lineage>
        <taxon>Eukaryota</taxon>
        <taxon>Metazoa</taxon>
        <taxon>Spiralia</taxon>
        <taxon>Lophotrochozoa</taxon>
        <taxon>Mollusca</taxon>
        <taxon>Bivalvia</taxon>
        <taxon>Autobranchia</taxon>
        <taxon>Heteroconchia</taxon>
        <taxon>Euheterodonta</taxon>
        <taxon>Imparidentia</taxon>
        <taxon>Neoheterodontei</taxon>
        <taxon>Myida</taxon>
        <taxon>Myoidea</taxon>
        <taxon>Myidae</taxon>
        <taxon>Mya</taxon>
    </lineage>
</organism>
<feature type="transmembrane region" description="Helical" evidence="14">
    <location>
        <begin position="632"/>
        <end position="655"/>
    </location>
</feature>
<feature type="transmembrane region" description="Helical" evidence="14">
    <location>
        <begin position="567"/>
        <end position="588"/>
    </location>
</feature>
<evidence type="ECO:0000256" key="14">
    <source>
        <dbReference type="SAM" id="Phobius"/>
    </source>
</evidence>
<protein>
    <submittedName>
        <fullName evidence="16">TRPA1-like protein</fullName>
    </submittedName>
</protein>
<keyword evidence="5" id="KW-0677">Repeat</keyword>
<feature type="domain" description="Ion transport" evidence="15">
    <location>
        <begin position="471"/>
        <end position="665"/>
    </location>
</feature>
<keyword evidence="2" id="KW-0813">Transport</keyword>
<keyword evidence="10" id="KW-0325">Glycoprotein</keyword>
<dbReference type="Proteomes" id="UP001164746">
    <property type="component" value="Chromosome 2"/>
</dbReference>
<dbReference type="Pfam" id="PF00023">
    <property type="entry name" value="Ank"/>
    <property type="match status" value="1"/>
</dbReference>
<feature type="transmembrane region" description="Helical" evidence="14">
    <location>
        <begin position="473"/>
        <end position="491"/>
    </location>
</feature>
<dbReference type="InterPro" id="IPR052076">
    <property type="entry name" value="TRP_cation_channel"/>
</dbReference>
<dbReference type="PROSITE" id="PS50297">
    <property type="entry name" value="ANK_REP_REGION"/>
    <property type="match status" value="6"/>
</dbReference>
<feature type="compositionally biased region" description="Acidic residues" evidence="13">
    <location>
        <begin position="1"/>
        <end position="10"/>
    </location>
</feature>
<keyword evidence="8" id="KW-0406">Ion transport</keyword>
<feature type="repeat" description="ANK" evidence="12">
    <location>
        <begin position="198"/>
        <end position="230"/>
    </location>
</feature>
<dbReference type="Pfam" id="PF12796">
    <property type="entry name" value="Ank_2"/>
    <property type="match status" value="3"/>
</dbReference>
<dbReference type="PRINTS" id="PR01415">
    <property type="entry name" value="ANKYRIN"/>
</dbReference>
<evidence type="ECO:0000256" key="2">
    <source>
        <dbReference type="ARBA" id="ARBA00022448"/>
    </source>
</evidence>
<keyword evidence="11" id="KW-0407">Ion channel</keyword>
<evidence type="ECO:0000256" key="1">
    <source>
        <dbReference type="ARBA" id="ARBA00004141"/>
    </source>
</evidence>
<evidence type="ECO:0000256" key="6">
    <source>
        <dbReference type="ARBA" id="ARBA00022989"/>
    </source>
</evidence>
<evidence type="ECO:0000256" key="10">
    <source>
        <dbReference type="ARBA" id="ARBA00023180"/>
    </source>
</evidence>
<dbReference type="PROSITE" id="PS50088">
    <property type="entry name" value="ANK_REPEAT"/>
    <property type="match status" value="6"/>
</dbReference>
<comment type="subcellular location">
    <subcellularLocation>
        <location evidence="1">Membrane</location>
        <topology evidence="1">Multi-pass membrane protein</topology>
    </subcellularLocation>
</comment>
<feature type="repeat" description="ANK" evidence="12">
    <location>
        <begin position="231"/>
        <end position="263"/>
    </location>
</feature>
<evidence type="ECO:0000313" key="17">
    <source>
        <dbReference type="Proteomes" id="UP001164746"/>
    </source>
</evidence>
<dbReference type="PANTHER" id="PTHR47143:SF1">
    <property type="entry name" value="ION_TRANS DOMAIN-CONTAINING PROTEIN"/>
    <property type="match status" value="1"/>
</dbReference>
<dbReference type="Pfam" id="PF00520">
    <property type="entry name" value="Ion_trans"/>
    <property type="match status" value="1"/>
</dbReference>
<feature type="transmembrane region" description="Helical" evidence="14">
    <location>
        <begin position="529"/>
        <end position="547"/>
    </location>
</feature>
<feature type="compositionally biased region" description="Polar residues" evidence="13">
    <location>
        <begin position="21"/>
        <end position="30"/>
    </location>
</feature>
<keyword evidence="7 12" id="KW-0040">ANK repeat</keyword>
<proteinExistence type="predicted"/>
<evidence type="ECO:0000256" key="9">
    <source>
        <dbReference type="ARBA" id="ARBA00023136"/>
    </source>
</evidence>
<dbReference type="EMBL" id="CP111013">
    <property type="protein sequence ID" value="WAQ95707.1"/>
    <property type="molecule type" value="Genomic_DNA"/>
</dbReference>
<keyword evidence="4 14" id="KW-0812">Transmembrane</keyword>
<feature type="repeat" description="ANK" evidence="12">
    <location>
        <begin position="374"/>
        <end position="406"/>
    </location>
</feature>
<dbReference type="SMART" id="SM00248">
    <property type="entry name" value="ANK"/>
    <property type="match status" value="8"/>
</dbReference>
<feature type="region of interest" description="Disordered" evidence="13">
    <location>
        <begin position="1"/>
        <end position="30"/>
    </location>
</feature>
<keyword evidence="9 14" id="KW-0472">Membrane</keyword>
<evidence type="ECO:0000256" key="5">
    <source>
        <dbReference type="ARBA" id="ARBA00022737"/>
    </source>
</evidence>
<feature type="repeat" description="ANK" evidence="12">
    <location>
        <begin position="165"/>
        <end position="197"/>
    </location>
</feature>
<keyword evidence="3" id="KW-0716">Sensory transduction</keyword>
<evidence type="ECO:0000256" key="3">
    <source>
        <dbReference type="ARBA" id="ARBA00022606"/>
    </source>
</evidence>
<feature type="transmembrane region" description="Helical" evidence="14">
    <location>
        <begin position="497"/>
        <end position="517"/>
    </location>
</feature>
<name>A0ABY7DDH9_MYAAR</name>
<evidence type="ECO:0000313" key="16">
    <source>
        <dbReference type="EMBL" id="WAQ95707.1"/>
    </source>
</evidence>
<evidence type="ECO:0000256" key="4">
    <source>
        <dbReference type="ARBA" id="ARBA00022692"/>
    </source>
</evidence>
<evidence type="ECO:0000256" key="12">
    <source>
        <dbReference type="PROSITE-ProRule" id="PRU00023"/>
    </source>
</evidence>
<reference evidence="16" key="1">
    <citation type="submission" date="2022-11" db="EMBL/GenBank/DDBJ databases">
        <title>Centuries of genome instability and evolution in soft-shell clam transmissible cancer (bioRxiv).</title>
        <authorList>
            <person name="Hart S.F.M."/>
            <person name="Yonemitsu M.A."/>
            <person name="Giersch R.M."/>
            <person name="Beal B.F."/>
            <person name="Arriagada G."/>
            <person name="Davis B.W."/>
            <person name="Ostrander E.A."/>
            <person name="Goff S.P."/>
            <person name="Metzger M.J."/>
        </authorList>
    </citation>
    <scope>NUCLEOTIDE SEQUENCE</scope>
    <source>
        <strain evidence="16">MELC-2E11</strain>
        <tissue evidence="16">Siphon/mantle</tissue>
    </source>
</reference>
<keyword evidence="6 14" id="KW-1133">Transmembrane helix</keyword>
<dbReference type="Gene3D" id="1.25.40.20">
    <property type="entry name" value="Ankyrin repeat-containing domain"/>
    <property type="match status" value="4"/>
</dbReference>
<evidence type="ECO:0000256" key="13">
    <source>
        <dbReference type="SAM" id="MobiDB-lite"/>
    </source>
</evidence>
<accession>A0ABY7DDH9</accession>
<keyword evidence="17" id="KW-1185">Reference proteome</keyword>
<evidence type="ECO:0000256" key="8">
    <source>
        <dbReference type="ARBA" id="ARBA00023065"/>
    </source>
</evidence>
<sequence>MDNAYVEDLDSSPPGLEKGLSNVSDSGQNTDQELDRLCSVEFKGLKSGEGLGRNLANTRVQRKSMMGIRMDSSIWQIIRDDLVGDLQYQLRRNPDLINSTDNAGNTPIHVAAKYNRVQSLAVLMEFKAAVEWKGLAGKGAILNHTDNEGNSALHLAVQNNKLENTNYTPLHMAVIGGHIAIVKELLYRGADLEARDGDHMTPVHRCAMYGKTDVLQVLLEKGANINARTSEQMTPLLVATWKGHLHVIEFLLSNGAKVKATDSCMRTALHWAVDQEHYNILQALMKSGGNDLLRLVDHRDQTVAHYAARTGNTMMLKFGNYTSVEMLIATSRSETNDGDSDGRSPLMAACLSGHYKAARSLLALGADNSIRDENYCTALILAASKGHVKVMQLLIDNFAEVNACDKIKVVMDNCVQESEHRKDDPDYSLTYDYKYIDPGPDDPCCKNRRYFALDEAKLSHLEIHHAGLTSMQWILEVFILLLLFKELFLLWGQKWRYFINPYTYCNWIMMASTLVFINPPNRYPCENNWRGAWISSLCAWTLLISYLQRLDVVGIYFVMFGEVMFSIGKVMLVLVLFLMAFAQAFGAVLAQRPGFRDEDFFPLTVLSMTLGEIGFVETFVESNNSPFTVDSYIILILFVIVMPIALMNLLIGIAVGDIDKIQKQAYIKRIGLQLKYYMFGIQTSVEFIAQSEKDFTVETLQEIQKNVQKNRNKLNQIQTKVGIQQDLLKNLCDHFHIEIKNDPDNVSLLSERTDFQSRFDFV</sequence>
<feature type="repeat" description="ANK" evidence="12">
    <location>
        <begin position="103"/>
        <end position="135"/>
    </location>
</feature>
<feature type="repeat" description="ANK" evidence="12">
    <location>
        <begin position="341"/>
        <end position="373"/>
    </location>
</feature>
<gene>
    <name evidence="16" type="ORF">MAR_028397</name>
</gene>
<evidence type="ECO:0000259" key="15">
    <source>
        <dbReference type="Pfam" id="PF00520"/>
    </source>
</evidence>
<evidence type="ECO:0000256" key="7">
    <source>
        <dbReference type="ARBA" id="ARBA00023043"/>
    </source>
</evidence>
<dbReference type="InterPro" id="IPR005821">
    <property type="entry name" value="Ion_trans_dom"/>
</dbReference>
<dbReference type="InterPro" id="IPR002110">
    <property type="entry name" value="Ankyrin_rpt"/>
</dbReference>
<dbReference type="SUPFAM" id="SSF48403">
    <property type="entry name" value="Ankyrin repeat"/>
    <property type="match status" value="1"/>
</dbReference>
<dbReference type="PANTHER" id="PTHR47143">
    <property type="entry name" value="TRANSIENT RECEPTOR POTENTIAL CATION CHANNEL PROTEIN PAINLESS"/>
    <property type="match status" value="1"/>
</dbReference>